<dbReference type="SUPFAM" id="SSF52540">
    <property type="entry name" value="P-loop containing nucleoside triphosphate hydrolases"/>
    <property type="match status" value="2"/>
</dbReference>
<dbReference type="InterPro" id="IPR014001">
    <property type="entry name" value="Helicase_ATP-bd"/>
</dbReference>
<dbReference type="CDD" id="cd15489">
    <property type="entry name" value="PHD_SF"/>
    <property type="match status" value="1"/>
</dbReference>
<keyword evidence="2" id="KW-0479">Metal-binding</keyword>
<dbReference type="SMART" id="SM00249">
    <property type="entry name" value="PHD"/>
    <property type="match status" value="1"/>
</dbReference>
<protein>
    <submittedName>
        <fullName evidence="12">SHREC complex subunit Mit1</fullName>
    </submittedName>
</protein>
<dbReference type="STRING" id="402676.B6K5K7"/>
<dbReference type="GO" id="GO:0031934">
    <property type="term" value="C:mating-type region heterochromatin"/>
    <property type="evidence" value="ECO:0007669"/>
    <property type="project" value="EnsemblFungi"/>
</dbReference>
<evidence type="ECO:0000313" key="13">
    <source>
        <dbReference type="JaponicusDB" id="SJAG_03982"/>
    </source>
</evidence>
<dbReference type="GO" id="GO:0000183">
    <property type="term" value="P:rDNA heterochromatin formation"/>
    <property type="evidence" value="ECO:0007669"/>
    <property type="project" value="EnsemblFungi"/>
</dbReference>
<dbReference type="GO" id="GO:0005721">
    <property type="term" value="C:pericentric heterochromatin"/>
    <property type="evidence" value="ECO:0007669"/>
    <property type="project" value="EnsemblFungi"/>
</dbReference>
<dbReference type="InterPro" id="IPR000330">
    <property type="entry name" value="SNF2_N"/>
</dbReference>
<dbReference type="InterPro" id="IPR027417">
    <property type="entry name" value="P-loop_NTPase"/>
</dbReference>
<dbReference type="Pfam" id="PF23615">
    <property type="entry name" value="Chromo_MIT1"/>
    <property type="match status" value="1"/>
</dbReference>
<keyword evidence="7" id="KW-0067">ATP-binding</keyword>
<evidence type="ECO:0000256" key="5">
    <source>
        <dbReference type="ARBA" id="ARBA00022801"/>
    </source>
</evidence>
<accession>B6K5K7</accession>
<evidence type="ECO:0000256" key="1">
    <source>
        <dbReference type="ARBA" id="ARBA00004123"/>
    </source>
</evidence>
<keyword evidence="6" id="KW-0862">Zinc</keyword>
<proteinExistence type="predicted"/>
<dbReference type="CDD" id="cd18793">
    <property type="entry name" value="SF2_C_SNF"/>
    <property type="match status" value="1"/>
</dbReference>
<feature type="compositionally biased region" description="Low complexity" evidence="9">
    <location>
        <begin position="168"/>
        <end position="180"/>
    </location>
</feature>
<dbReference type="PANTHER" id="PTHR45623:SF17">
    <property type="entry name" value="CHROMODOMAIN-HELICASE-DNA-BINDING PROTEIN 3-RELATED"/>
    <property type="match status" value="1"/>
</dbReference>
<dbReference type="InterPro" id="IPR001965">
    <property type="entry name" value="Znf_PHD"/>
</dbReference>
<evidence type="ECO:0000256" key="3">
    <source>
        <dbReference type="ARBA" id="ARBA00022741"/>
    </source>
</evidence>
<dbReference type="GO" id="GO:0003682">
    <property type="term" value="F:chromatin binding"/>
    <property type="evidence" value="ECO:0000318"/>
    <property type="project" value="GO_Central"/>
</dbReference>
<dbReference type="JaponicusDB" id="SJAG_03982">
    <property type="gene designation" value="mit1"/>
</dbReference>
<dbReference type="eggNOG" id="KOG0383">
    <property type="taxonomic scope" value="Eukaryota"/>
</dbReference>
<keyword evidence="14" id="KW-1185">Reference proteome</keyword>
<dbReference type="PROSITE" id="PS51194">
    <property type="entry name" value="HELICASE_CTER"/>
    <property type="match status" value="1"/>
</dbReference>
<dbReference type="GO" id="GO:0005524">
    <property type="term" value="F:ATP binding"/>
    <property type="evidence" value="ECO:0007669"/>
    <property type="project" value="InterPro"/>
</dbReference>
<dbReference type="GO" id="GO:0031491">
    <property type="term" value="F:nucleosome binding"/>
    <property type="evidence" value="ECO:0007669"/>
    <property type="project" value="EnsemblFungi"/>
</dbReference>
<dbReference type="Pfam" id="PF00176">
    <property type="entry name" value="SNF2-rel_dom"/>
    <property type="match status" value="1"/>
</dbReference>
<organism evidence="12 14">
    <name type="scientific">Schizosaccharomyces japonicus (strain yFS275 / FY16936)</name>
    <name type="common">Fission yeast</name>
    <dbReference type="NCBI Taxonomy" id="402676"/>
    <lineage>
        <taxon>Eukaryota</taxon>
        <taxon>Fungi</taxon>
        <taxon>Dikarya</taxon>
        <taxon>Ascomycota</taxon>
        <taxon>Taphrinomycotina</taxon>
        <taxon>Schizosaccharomycetes</taxon>
        <taxon>Schizosaccharomycetales</taxon>
        <taxon>Schizosaccharomycetaceae</taxon>
        <taxon>Schizosaccharomyces</taxon>
    </lineage>
</organism>
<dbReference type="PROSITE" id="PS51192">
    <property type="entry name" value="HELICASE_ATP_BIND_1"/>
    <property type="match status" value="1"/>
</dbReference>
<evidence type="ECO:0000256" key="4">
    <source>
        <dbReference type="ARBA" id="ARBA00022771"/>
    </source>
</evidence>
<dbReference type="OrthoDB" id="5857104at2759"/>
<dbReference type="GO" id="GO:0008270">
    <property type="term" value="F:zinc ion binding"/>
    <property type="evidence" value="ECO:0007669"/>
    <property type="project" value="UniProtKB-KW"/>
</dbReference>
<dbReference type="InterPro" id="IPR038718">
    <property type="entry name" value="SNF2-like_sf"/>
</dbReference>
<dbReference type="EMBL" id="KE651167">
    <property type="protein sequence ID" value="EEB08811.1"/>
    <property type="molecule type" value="Genomic_DNA"/>
</dbReference>
<dbReference type="GO" id="GO:0140658">
    <property type="term" value="F:ATP-dependent chromatin remodeler activity"/>
    <property type="evidence" value="ECO:0000318"/>
    <property type="project" value="GO_Central"/>
</dbReference>
<dbReference type="RefSeq" id="XP_002175104.1">
    <property type="nucleotide sequence ID" value="XM_002175068.1"/>
</dbReference>
<dbReference type="SMART" id="SM00490">
    <property type="entry name" value="HELICc"/>
    <property type="match status" value="1"/>
</dbReference>
<dbReference type="GeneID" id="7051597"/>
<sequence length="1366" mass="156534">MPRAAQIFRSVVIPKRRLGWGSVPYNPDESRILECLSEDDNGYVRVKFAANFELRIPKDHLKLYKNGKNAYEEFLERKTYETKEESDYSVSSSSSDAFIESPSSDSDAIVVTRRSRRLKRLRKVSGIDSSSSSDENDRILTRLQKRKRNVVEKSRYSTLQPTKDELVSSETSEFASATSGSEDDSVDLSNPVHRMQPKHDSFYHVQLCAKCHRLERPSSAARCFLFCSHCTNAYHVECSSFTRMNKAQKKKTLEDGFLCNPCTRESNYRLTRNCFKCGCTADTSTNKPEKAVDYSQRMFRCWRCLRIQHFQHIISGDPGNEPKQAVENHLNMKVCNDCLNHPKDVAEVVAWRQLPKNQIYPGFIVDDNCTSINVSDWTKEYLVRFDNEPYLNCCWMSSTWLAGVAFTRKTNYDSRMNAAVKDEREAIPEAYTLIDLVLDARYEGDINRFQMNFKNKQEELSALSKVQKVFVKWQELPYSMSMWIDVPTSTDEKRWTLFRDAFHKYVSRFHQDKPTKSVSRGLIPFTHMELTRQPDYIVGGDLMPYQLDGVNWLYYKWYSNHPTILADEMGLGKTVQIISFLSVLRHEQKSFPFLVIVPHATVLNWQREFEKWAPSITVSSLVGISENRRVVRDYVVTTKDDPRELKVQALIVSASNVSDEFSFLKRFRWSCLVVDEGQRLKNDMSILPSLLLSLQVDYKVILTGTPLQNNIRELFNLLHFLDPKKINPEELTRQYEDLDAEKVEEVHQLLKPYVLRRVKDDVLNSLPPKVELIIPLSMTSLQKKLYKSILAKNVNLIKSITSKSRSGKGPSQSSQTSLNNILMQLRKTLAHPYIYSQDVEDRTLSAELSIRSMEEASAKMLLLRILVPKLIEKNHRILFFSQFIMQLDILEDWFDAKNIKYARFDGTTSESDRQNAIDAFCRKDSDLTCFLLSTRAGGVGINLAKADTVIILDPDFNPHQDMQAIARAHRFGQKNNVTVFQLMIRNSVEEKIVQVARRKLLLDHLIVETMDKDDGDKVDLESIIKYGARELFDDDGLHEIKYDEASVTALIEQTEASFKQSSVTSDPQKHENQFAYTRVWEAGTQTTQDFADTTDSRNTSAQGDDDVWAIILKEREAAAAVSAEPTVEGRRRTRRKVSYTEPEQFSNSSDDEDYIAEPTPFAASSDSDSDLVEDEPLSLQVTNSTKLRNLMSDQPTLPFRIRERLTARISEVDDNNTGETVKPTEYQVKPSVELSDELIELPADSPAYSNKVFEPEHRLVLNDVSELLLFKHLDSYRVPDGPRCRFCDINHVPGNCGLSTVPLEICFLCGTPHFSGKAACPLFKSEETLLMLKNMLKKSVESDVLKRRALGRLDSIIKAVRKSVNT</sequence>
<keyword evidence="5" id="KW-0378">Hydrolase</keyword>
<reference evidence="12 14" key="1">
    <citation type="journal article" date="2011" name="Science">
        <title>Comparative functional genomics of the fission yeasts.</title>
        <authorList>
            <person name="Rhind N."/>
            <person name="Chen Z."/>
            <person name="Yassour M."/>
            <person name="Thompson D.A."/>
            <person name="Haas B.J."/>
            <person name="Habib N."/>
            <person name="Wapinski I."/>
            <person name="Roy S."/>
            <person name="Lin M.F."/>
            <person name="Heiman D.I."/>
            <person name="Young S.K."/>
            <person name="Furuya K."/>
            <person name="Guo Y."/>
            <person name="Pidoux A."/>
            <person name="Chen H.M."/>
            <person name="Robbertse B."/>
            <person name="Goldberg J.M."/>
            <person name="Aoki K."/>
            <person name="Bayne E.H."/>
            <person name="Berlin A.M."/>
            <person name="Desjardins C.A."/>
            <person name="Dobbs E."/>
            <person name="Dukaj L."/>
            <person name="Fan L."/>
            <person name="FitzGerald M.G."/>
            <person name="French C."/>
            <person name="Gujja S."/>
            <person name="Hansen K."/>
            <person name="Keifenheim D."/>
            <person name="Levin J.Z."/>
            <person name="Mosher R.A."/>
            <person name="Mueller C.A."/>
            <person name="Pfiffner J."/>
            <person name="Priest M."/>
            <person name="Russ C."/>
            <person name="Smialowska A."/>
            <person name="Swoboda P."/>
            <person name="Sykes S.M."/>
            <person name="Vaughn M."/>
            <person name="Vengrova S."/>
            <person name="Yoder R."/>
            <person name="Zeng Q."/>
            <person name="Allshire R."/>
            <person name="Baulcombe D."/>
            <person name="Birren B.W."/>
            <person name="Brown W."/>
            <person name="Ekwall K."/>
            <person name="Kellis M."/>
            <person name="Leatherwood J."/>
            <person name="Levin H."/>
            <person name="Margalit H."/>
            <person name="Martienssen R."/>
            <person name="Nieduszynski C.A."/>
            <person name="Spatafora J.W."/>
            <person name="Friedman N."/>
            <person name="Dalgaard J.Z."/>
            <person name="Baumann P."/>
            <person name="Niki H."/>
            <person name="Regev A."/>
            <person name="Nusbaum C."/>
        </authorList>
    </citation>
    <scope>NUCLEOTIDE SEQUENCE [LARGE SCALE GENOMIC DNA]</scope>
    <source>
        <strain evidence="14">yFS275 / FY16936</strain>
    </source>
</reference>
<keyword evidence="8" id="KW-0539">Nucleus</keyword>
<feature type="domain" description="Helicase C-terminal" evidence="11">
    <location>
        <begin position="862"/>
        <end position="1013"/>
    </location>
</feature>
<name>B6K5K7_SCHJY</name>
<keyword evidence="3" id="KW-0547">Nucleotide-binding</keyword>
<dbReference type="InterPro" id="IPR040934">
    <property type="entry name" value="Znf-CCCH_6"/>
</dbReference>
<dbReference type="Pfam" id="PF00271">
    <property type="entry name" value="Helicase_C"/>
    <property type="match status" value="1"/>
</dbReference>
<evidence type="ECO:0000256" key="2">
    <source>
        <dbReference type="ARBA" id="ARBA00022723"/>
    </source>
</evidence>
<dbReference type="Gene3D" id="3.40.50.300">
    <property type="entry name" value="P-loop containing nucleotide triphosphate hydrolases"/>
    <property type="match status" value="1"/>
</dbReference>
<feature type="region of interest" description="Disordered" evidence="9">
    <location>
        <begin position="1122"/>
        <end position="1172"/>
    </location>
</feature>
<dbReference type="GO" id="GO:0006338">
    <property type="term" value="P:chromatin remodeling"/>
    <property type="evidence" value="ECO:0000318"/>
    <property type="project" value="GO_Central"/>
</dbReference>
<evidence type="ECO:0000259" key="11">
    <source>
        <dbReference type="PROSITE" id="PS51194"/>
    </source>
</evidence>
<dbReference type="GO" id="GO:0033553">
    <property type="term" value="C:rDNA heterochromatin"/>
    <property type="evidence" value="ECO:0007669"/>
    <property type="project" value="EnsemblFungi"/>
</dbReference>
<dbReference type="SUPFAM" id="SSF57903">
    <property type="entry name" value="FYVE/PHD zinc finger"/>
    <property type="match status" value="1"/>
</dbReference>
<dbReference type="GO" id="GO:0031509">
    <property type="term" value="P:subtelomeric heterochromatin formation"/>
    <property type="evidence" value="ECO:0007669"/>
    <property type="project" value="EnsemblFungi"/>
</dbReference>
<evidence type="ECO:0000256" key="9">
    <source>
        <dbReference type="SAM" id="MobiDB-lite"/>
    </source>
</evidence>
<dbReference type="GO" id="GO:0070824">
    <property type="term" value="C:SHREC complex"/>
    <property type="evidence" value="ECO:0007669"/>
    <property type="project" value="EnsemblFungi"/>
</dbReference>
<dbReference type="GO" id="GO:0031508">
    <property type="term" value="P:pericentric heterochromatin formation"/>
    <property type="evidence" value="ECO:0007669"/>
    <property type="project" value="EnsemblFungi"/>
</dbReference>
<dbReference type="InterPro" id="IPR011011">
    <property type="entry name" value="Znf_FYVE_PHD"/>
</dbReference>
<evidence type="ECO:0000256" key="8">
    <source>
        <dbReference type="ARBA" id="ARBA00023242"/>
    </source>
</evidence>
<dbReference type="GO" id="GO:0140750">
    <property type="term" value="F:nucleosome array spacer activity"/>
    <property type="evidence" value="ECO:0007669"/>
    <property type="project" value="EnsemblFungi"/>
</dbReference>
<feature type="domain" description="Helicase ATP-binding" evidence="10">
    <location>
        <begin position="554"/>
        <end position="724"/>
    </location>
</feature>
<evidence type="ECO:0000256" key="7">
    <source>
        <dbReference type="ARBA" id="ARBA00022840"/>
    </source>
</evidence>
<dbReference type="GO" id="GO:0034728">
    <property type="term" value="P:nucleosome organization"/>
    <property type="evidence" value="ECO:0007669"/>
    <property type="project" value="EnsemblFungi"/>
</dbReference>
<keyword evidence="4" id="KW-0863">Zinc-finger</keyword>
<dbReference type="OMA" id="HQDMQAI"/>
<dbReference type="GO" id="GO:1990342">
    <property type="term" value="C:heterochromatin island"/>
    <property type="evidence" value="ECO:0007669"/>
    <property type="project" value="EnsemblFungi"/>
</dbReference>
<dbReference type="InterPro" id="IPR049730">
    <property type="entry name" value="SNF2/RAD54-like_C"/>
</dbReference>
<dbReference type="InterPro" id="IPR056616">
    <property type="entry name" value="Chromo_MIT1"/>
</dbReference>
<dbReference type="GO" id="GO:0003677">
    <property type="term" value="F:DNA binding"/>
    <property type="evidence" value="ECO:0000318"/>
    <property type="project" value="GO_Central"/>
</dbReference>
<dbReference type="VEuPathDB" id="FungiDB:SJAG_03982"/>
<dbReference type="GO" id="GO:0042393">
    <property type="term" value="F:histone binding"/>
    <property type="evidence" value="ECO:0000318"/>
    <property type="project" value="GO_Central"/>
</dbReference>
<dbReference type="InterPro" id="IPR041299">
    <property type="entry name" value="Znf-CCCH_7"/>
</dbReference>
<evidence type="ECO:0000259" key="10">
    <source>
        <dbReference type="PROSITE" id="PS51192"/>
    </source>
</evidence>
<evidence type="ECO:0000256" key="6">
    <source>
        <dbReference type="ARBA" id="ARBA00022833"/>
    </source>
</evidence>
<evidence type="ECO:0000313" key="14">
    <source>
        <dbReference type="Proteomes" id="UP000001744"/>
    </source>
</evidence>
<dbReference type="HOGENOM" id="CLU_000315_18_4_1"/>
<dbReference type="Gene3D" id="3.40.50.10810">
    <property type="entry name" value="Tandem AAA-ATPase domain"/>
    <property type="match status" value="1"/>
</dbReference>
<dbReference type="GO" id="GO:0005634">
    <property type="term" value="C:nucleus"/>
    <property type="evidence" value="ECO:0000318"/>
    <property type="project" value="GO_Central"/>
</dbReference>
<dbReference type="GO" id="GO:0140720">
    <property type="term" value="C:subtelomeric heterochromatin"/>
    <property type="evidence" value="ECO:0007669"/>
    <property type="project" value="EnsemblFungi"/>
</dbReference>
<comment type="subcellular location">
    <subcellularLocation>
        <location evidence="1">Nucleus</location>
    </subcellularLocation>
</comment>
<dbReference type="SMART" id="SM00487">
    <property type="entry name" value="DEXDc"/>
    <property type="match status" value="1"/>
</dbReference>
<dbReference type="InterPro" id="IPR001650">
    <property type="entry name" value="Helicase_C-like"/>
</dbReference>
<gene>
    <name evidence="13" type="primary">mit1</name>
    <name evidence="12" type="ORF">SJAG_03982</name>
</gene>
<dbReference type="PANTHER" id="PTHR45623">
    <property type="entry name" value="CHROMODOMAIN-HELICASE-DNA-BINDING PROTEIN 3-RELATED-RELATED"/>
    <property type="match status" value="1"/>
</dbReference>
<evidence type="ECO:0000313" key="12">
    <source>
        <dbReference type="EMBL" id="EEB08811.1"/>
    </source>
</evidence>
<dbReference type="GO" id="GO:0030466">
    <property type="term" value="P:silent mating-type cassette heterochromatin formation"/>
    <property type="evidence" value="ECO:0007669"/>
    <property type="project" value="EnsemblFungi"/>
</dbReference>
<dbReference type="Proteomes" id="UP000001744">
    <property type="component" value="Unassembled WGS sequence"/>
</dbReference>
<dbReference type="GO" id="GO:0016887">
    <property type="term" value="F:ATP hydrolysis activity"/>
    <property type="evidence" value="ECO:0000318"/>
    <property type="project" value="GO_Central"/>
</dbReference>
<dbReference type="GO" id="GO:0000785">
    <property type="term" value="C:chromatin"/>
    <property type="evidence" value="ECO:0000318"/>
    <property type="project" value="GO_Central"/>
</dbReference>
<dbReference type="Pfam" id="PF18585">
    <property type="entry name" value="zf-CCCH_6"/>
    <property type="match status" value="1"/>
</dbReference>
<feature type="region of interest" description="Disordered" evidence="9">
    <location>
        <begin position="152"/>
        <end position="189"/>
    </location>
</feature>
<dbReference type="Pfam" id="PF18586">
    <property type="entry name" value="zf-CCCH_7"/>
    <property type="match status" value="1"/>
</dbReference>